<dbReference type="PANTHER" id="PTHR43542:SF1">
    <property type="entry name" value="METHYLTRANSFERASE"/>
    <property type="match status" value="1"/>
</dbReference>
<dbReference type="RefSeq" id="WP_188614335.1">
    <property type="nucleotide sequence ID" value="NZ_BMJT01000004.1"/>
</dbReference>
<comment type="caution">
    <text evidence="3">The sequence shown here is derived from an EMBL/GenBank/DDBJ whole genome shotgun (WGS) entry which is preliminary data.</text>
</comment>
<dbReference type="PIRSF" id="PIRSF004553">
    <property type="entry name" value="CHP00095"/>
    <property type="match status" value="1"/>
</dbReference>
<protein>
    <submittedName>
        <fullName evidence="3">Methyltransferase</fullName>
    </submittedName>
</protein>
<keyword evidence="4" id="KW-1185">Reference proteome</keyword>
<dbReference type="CDD" id="cd02440">
    <property type="entry name" value="AdoMet_MTases"/>
    <property type="match status" value="1"/>
</dbReference>
<evidence type="ECO:0000256" key="1">
    <source>
        <dbReference type="ARBA" id="ARBA00022603"/>
    </source>
</evidence>
<evidence type="ECO:0000313" key="4">
    <source>
        <dbReference type="Proteomes" id="UP000616608"/>
    </source>
</evidence>
<name>A0A917G3N6_9BACI</name>
<dbReference type="GO" id="GO:0003676">
    <property type="term" value="F:nucleic acid binding"/>
    <property type="evidence" value="ECO:0007669"/>
    <property type="project" value="InterPro"/>
</dbReference>
<proteinExistence type="predicted"/>
<evidence type="ECO:0000256" key="2">
    <source>
        <dbReference type="ARBA" id="ARBA00022679"/>
    </source>
</evidence>
<dbReference type="GO" id="GO:0008168">
    <property type="term" value="F:methyltransferase activity"/>
    <property type="evidence" value="ECO:0007669"/>
    <property type="project" value="UniProtKB-KW"/>
</dbReference>
<dbReference type="AlphaFoldDB" id="A0A917G3N6"/>
<reference evidence="3" key="2">
    <citation type="submission" date="2020-09" db="EMBL/GenBank/DDBJ databases">
        <authorList>
            <person name="Sun Q."/>
            <person name="Zhou Y."/>
        </authorList>
    </citation>
    <scope>NUCLEOTIDE SEQUENCE</scope>
    <source>
        <strain evidence="3">CGMCC 1.15760</strain>
    </source>
</reference>
<dbReference type="PROSITE" id="PS00092">
    <property type="entry name" value="N6_MTASE"/>
    <property type="match status" value="1"/>
</dbReference>
<dbReference type="SUPFAM" id="SSF53335">
    <property type="entry name" value="S-adenosyl-L-methionine-dependent methyltransferases"/>
    <property type="match status" value="1"/>
</dbReference>
<dbReference type="PANTHER" id="PTHR43542">
    <property type="entry name" value="METHYLTRANSFERASE"/>
    <property type="match status" value="1"/>
</dbReference>
<dbReference type="InterPro" id="IPR029063">
    <property type="entry name" value="SAM-dependent_MTases_sf"/>
</dbReference>
<gene>
    <name evidence="3" type="ORF">GCM10007425_14180</name>
</gene>
<dbReference type="InterPro" id="IPR004398">
    <property type="entry name" value="RNA_MeTrfase_RsmD"/>
</dbReference>
<sequence>MRVVAGECKGIPLKSAQGDNTRPTTDKVKESLFNIIGPYFDGGLVVDLFAGSGGLGLEALSRGMDHGIFIEKDNKAFQALQYNIAKCRYEEQTECYRNDATRAVKALIKRDEVIDLIFLDPPYAKIMYYDVIHQLVEANKIAKDGMIICEHSKQFTLAEAYGDFVCQRTEVYGDIAISIFQTKGE</sequence>
<dbReference type="Gene3D" id="3.40.50.150">
    <property type="entry name" value="Vaccinia Virus protein VP39"/>
    <property type="match status" value="1"/>
</dbReference>
<keyword evidence="1 3" id="KW-0489">Methyltransferase</keyword>
<dbReference type="InterPro" id="IPR002052">
    <property type="entry name" value="DNA_methylase_N6_adenine_CS"/>
</dbReference>
<reference evidence="3" key="1">
    <citation type="journal article" date="2014" name="Int. J. Syst. Evol. Microbiol.">
        <title>Complete genome sequence of Corynebacterium casei LMG S-19264T (=DSM 44701T), isolated from a smear-ripened cheese.</title>
        <authorList>
            <consortium name="US DOE Joint Genome Institute (JGI-PGF)"/>
            <person name="Walter F."/>
            <person name="Albersmeier A."/>
            <person name="Kalinowski J."/>
            <person name="Ruckert C."/>
        </authorList>
    </citation>
    <scope>NUCLEOTIDE SEQUENCE</scope>
    <source>
        <strain evidence="3">CGMCC 1.15760</strain>
    </source>
</reference>
<dbReference type="GO" id="GO:0031167">
    <property type="term" value="P:rRNA methylation"/>
    <property type="evidence" value="ECO:0007669"/>
    <property type="project" value="InterPro"/>
</dbReference>
<keyword evidence="2" id="KW-0808">Transferase</keyword>
<evidence type="ECO:0000313" key="3">
    <source>
        <dbReference type="EMBL" id="GGG20903.1"/>
    </source>
</evidence>
<dbReference type="Pfam" id="PF03602">
    <property type="entry name" value="Cons_hypoth95"/>
    <property type="match status" value="1"/>
</dbReference>
<dbReference type="NCBIfam" id="TIGR00095">
    <property type="entry name" value="16S rRNA (guanine(966)-N(2))-methyltransferase RsmD"/>
    <property type="match status" value="1"/>
</dbReference>
<organism evidence="3 4">
    <name type="scientific">Lysinibacillus alkalisoli</name>
    <dbReference type="NCBI Taxonomy" id="1911548"/>
    <lineage>
        <taxon>Bacteria</taxon>
        <taxon>Bacillati</taxon>
        <taxon>Bacillota</taxon>
        <taxon>Bacilli</taxon>
        <taxon>Bacillales</taxon>
        <taxon>Bacillaceae</taxon>
        <taxon>Lysinibacillus</taxon>
    </lineage>
</organism>
<dbReference type="Proteomes" id="UP000616608">
    <property type="component" value="Unassembled WGS sequence"/>
</dbReference>
<accession>A0A917G3N6</accession>
<dbReference type="EMBL" id="BMJT01000004">
    <property type="protein sequence ID" value="GGG20903.1"/>
    <property type="molecule type" value="Genomic_DNA"/>
</dbReference>